<protein>
    <submittedName>
        <fullName evidence="2">Uncharacterized protein</fullName>
    </submittedName>
</protein>
<evidence type="ECO:0000256" key="1">
    <source>
        <dbReference type="SAM" id="MobiDB-lite"/>
    </source>
</evidence>
<keyword evidence="3" id="KW-1185">Reference proteome</keyword>
<name>A0AAV2EK81_9ROSI</name>
<gene>
    <name evidence="2" type="ORF">LTRI10_LOCUS27194</name>
</gene>
<dbReference type="PANTHER" id="PTHR33401">
    <property type="entry name" value="LIGHT-HARVESTING COMPLEX-LIKE PROTEIN OHP2, CHLOROPLASTIC"/>
    <property type="match status" value="1"/>
</dbReference>
<sequence>MRLLVFKIHCPSFRFCNPSQSICRGEQLKFNKKKKSISNQVLCSTEHKQLAEEERKEVITSSSSSSAVDDDDEGLQSCLRSGEVTKGDDAERNKKKKVQWVDFVGKPLFDIREFEPSDSETDESEIHAQMTKRSCSLCSIL</sequence>
<reference evidence="2 3" key="1">
    <citation type="submission" date="2024-04" db="EMBL/GenBank/DDBJ databases">
        <authorList>
            <person name="Fracassetti M."/>
        </authorList>
    </citation>
    <scope>NUCLEOTIDE SEQUENCE [LARGE SCALE GENOMIC DNA]</scope>
</reference>
<dbReference type="Proteomes" id="UP001497516">
    <property type="component" value="Chromosome 5"/>
</dbReference>
<dbReference type="PANTHER" id="PTHR33401:SF19">
    <property type="entry name" value="(RAPE) HYPOTHETICAL PROTEIN"/>
    <property type="match status" value="1"/>
</dbReference>
<dbReference type="EMBL" id="OZ034818">
    <property type="protein sequence ID" value="CAL1386107.1"/>
    <property type="molecule type" value="Genomic_DNA"/>
</dbReference>
<evidence type="ECO:0000313" key="2">
    <source>
        <dbReference type="EMBL" id="CAL1386107.1"/>
    </source>
</evidence>
<proteinExistence type="predicted"/>
<evidence type="ECO:0000313" key="3">
    <source>
        <dbReference type="Proteomes" id="UP001497516"/>
    </source>
</evidence>
<organism evidence="2 3">
    <name type="scientific">Linum trigynum</name>
    <dbReference type="NCBI Taxonomy" id="586398"/>
    <lineage>
        <taxon>Eukaryota</taxon>
        <taxon>Viridiplantae</taxon>
        <taxon>Streptophyta</taxon>
        <taxon>Embryophyta</taxon>
        <taxon>Tracheophyta</taxon>
        <taxon>Spermatophyta</taxon>
        <taxon>Magnoliopsida</taxon>
        <taxon>eudicotyledons</taxon>
        <taxon>Gunneridae</taxon>
        <taxon>Pentapetalae</taxon>
        <taxon>rosids</taxon>
        <taxon>fabids</taxon>
        <taxon>Malpighiales</taxon>
        <taxon>Linaceae</taxon>
        <taxon>Linum</taxon>
    </lineage>
</organism>
<feature type="region of interest" description="Disordered" evidence="1">
    <location>
        <begin position="54"/>
        <end position="75"/>
    </location>
</feature>
<accession>A0AAV2EK81</accession>
<dbReference type="AlphaFoldDB" id="A0AAV2EK81"/>